<evidence type="ECO:0000313" key="3">
    <source>
        <dbReference type="EMBL" id="SFO50193.1"/>
    </source>
</evidence>
<feature type="compositionally biased region" description="Basic and acidic residues" evidence="1">
    <location>
        <begin position="1"/>
        <end position="10"/>
    </location>
</feature>
<feature type="domain" description="eCIS core" evidence="2">
    <location>
        <begin position="151"/>
        <end position="222"/>
    </location>
</feature>
<sequence>MSRAAVRERASGPSAARDGGHRPAPHHRGSAPTHGLTPVPRLAVQRLSVSEPHDSLEVEAGAAARRIVGGQRAGPVSAVGGGPQRVAVGEDEEVQRVAVGEDEEIQRVAVGEEPTEDDGTVHGLVSRLAAGRPAMTPGVSAALRSPTGGSPIPGTIRSTIEPRLGVDLGGVQVHDGPEAQGTASRLQARALTHGNHIFLGRGESPHDLSLMAHEATHVVQQGAIGPAAGGSGDGAVQRLPAVVSDGLADYANYVPGYRLLTVLIGYDPLADAPVERSAVNLVGGLMALTPLGNLVLEKLSELGILEDAFALVDRQLATFDLSLERLEQLVTEAWDEMDFLRLDPFEYNLGVLTGKLATLVADVTGFGTSVLGPLLDLVKDAALDVVEPLLEADPAWSLMTSVLRQDPLRGEPVEATTVEILDDFLRLIGRETELQQMREKGTLQETADWIDTQLATFTGLLTQFESLFASAWEAIQPENLPDLMPSLQALAGRVVDLLRQAWDFAVTVAAKVLELVKTALLGQLSTFAQQVPGFPLLAVVLGRDPFTGAEVPRSATNIIRGFITLLPGGNATFDQLAETGVIEQAAASIEGAMSELGITWEMATGLFLGIWNSLSIDDLVDPISAFERIRDQFGEPIARLFAFVRVVLREVFTLLLALMNFPTDVVVRIVTNAMAAFEDITRDPVGFLLNMLAAVREGFTRFFGGIVDHLLGGLTDWLFRGVRQAGIEPPTELTLESALDLLLQVLGITEDRLWEKLAERIGQERVDQIRGAIEELTGIWTFVRDVEERGVVAIWEYVQGQLSNLWDVIISAARDWIMQKIVIKVTTWLLSFLDPTFIMTVINGFIVLFNAINSAIEYAREMLDIVDLYVGTMASVARGDIEPGAAMMEQGLVSAIPVAIGFLAYQVGLGNIGDKIAEIVGGLRDMVDKALDWLLDQAERMLQSVLGLLGAGGADEAAAASQAPPADLDPTDHEAVATQVVQDLEQESDAADYASLRAAKEAQARTIEATYTPMLEPGIALTIIFAEPVTDLTDEDVDFDVVIAPNTKRKKGAAKFRPEARLVGGELVIDRIGEETKTFTVGDEVQIFGKGPKKPVFCITGFASQTAGNTTYLEVKVKVVEYPTTAFPMGSPFSFAAVAYGCTGGWSEPVESVRPLPREVFDVEINRPFDHVWGYGRDETARKVAVHILNYRAHGLESYNPTDKEWEHIAEEGTGGAHSAANMALADNTVNADLNKYYQRVVTHRRLALLATPVYEPRALRDVIEEQRWSLEMQREYKLWVYQNELRPSRRLTRHTSKYGPGEYQKLE</sequence>
<dbReference type="Pfam" id="PF13699">
    <property type="entry name" value="eCIS_core"/>
    <property type="match status" value="1"/>
</dbReference>
<dbReference type="EMBL" id="FOWE01000010">
    <property type="protein sequence ID" value="SFO50193.1"/>
    <property type="molecule type" value="Genomic_DNA"/>
</dbReference>
<dbReference type="RefSeq" id="WP_143108241.1">
    <property type="nucleotide sequence ID" value="NZ_FOWE01000010.1"/>
</dbReference>
<keyword evidence="4" id="KW-1185">Reference proteome</keyword>
<gene>
    <name evidence="3" type="ORF">SAMN05660359_03902</name>
</gene>
<accession>A0A1I5HPK4</accession>
<dbReference type="Proteomes" id="UP000183642">
    <property type="component" value="Unassembled WGS sequence"/>
</dbReference>
<evidence type="ECO:0000313" key="4">
    <source>
        <dbReference type="Proteomes" id="UP000183642"/>
    </source>
</evidence>
<evidence type="ECO:0000256" key="1">
    <source>
        <dbReference type="SAM" id="MobiDB-lite"/>
    </source>
</evidence>
<protein>
    <recommendedName>
        <fullName evidence="2">eCIS core domain-containing protein</fullName>
    </recommendedName>
</protein>
<feature type="region of interest" description="Disordered" evidence="1">
    <location>
        <begin position="1"/>
        <end position="40"/>
    </location>
</feature>
<name>A0A1I5HPK4_9ACTN</name>
<proteinExistence type="predicted"/>
<reference evidence="4" key="1">
    <citation type="submission" date="2016-10" db="EMBL/GenBank/DDBJ databases">
        <authorList>
            <person name="Varghese N."/>
            <person name="Submissions S."/>
        </authorList>
    </citation>
    <scope>NUCLEOTIDE SEQUENCE [LARGE SCALE GENOMIC DNA]</scope>
    <source>
        <strain evidence="4">DSM 43161</strain>
    </source>
</reference>
<evidence type="ECO:0000259" key="2">
    <source>
        <dbReference type="Pfam" id="PF13699"/>
    </source>
</evidence>
<dbReference type="InterPro" id="IPR025295">
    <property type="entry name" value="eCIS_core_dom"/>
</dbReference>
<dbReference type="OrthoDB" id="9153660at2"/>
<organism evidence="3 4">
    <name type="scientific">Geodermatophilus obscurus</name>
    <dbReference type="NCBI Taxonomy" id="1861"/>
    <lineage>
        <taxon>Bacteria</taxon>
        <taxon>Bacillati</taxon>
        <taxon>Actinomycetota</taxon>
        <taxon>Actinomycetes</taxon>
        <taxon>Geodermatophilales</taxon>
        <taxon>Geodermatophilaceae</taxon>
        <taxon>Geodermatophilus</taxon>
    </lineage>
</organism>